<evidence type="ECO:0000313" key="1">
    <source>
        <dbReference type="EMBL" id="AGO60073.1"/>
    </source>
</evidence>
<name>S0AL29_FERAC</name>
<dbReference type="HOGENOM" id="CLU_2802031_0_0_2"/>
<reference evidence="1 2" key="1">
    <citation type="journal article" date="2007" name="Proc. Natl. Acad. Sci. U.S.A.">
        <title>Genome dynamics in a natural archaeal population.</title>
        <authorList>
            <person name="Allen E.E."/>
            <person name="Tyson G.W."/>
            <person name="Whitaker R.J."/>
            <person name="Detter J.C."/>
            <person name="Richardson P.M."/>
            <person name="Banfield J.F."/>
        </authorList>
    </citation>
    <scope>NUCLEOTIDE SEQUENCE [LARGE SCALE GENOMIC DNA]</scope>
    <source>
        <strain evidence="2">fer1</strain>
    </source>
</reference>
<dbReference type="EMBL" id="CP004145">
    <property type="protein sequence ID" value="AGO60073.1"/>
    <property type="molecule type" value="Genomic_DNA"/>
</dbReference>
<keyword evidence="2" id="KW-1185">Reference proteome</keyword>
<protein>
    <submittedName>
        <fullName evidence="1">Uncharacterized protein</fullName>
    </submittedName>
</protein>
<accession>S0AL29</accession>
<evidence type="ECO:0000313" key="2">
    <source>
        <dbReference type="Proteomes" id="UP000014660"/>
    </source>
</evidence>
<dbReference type="AlphaFoldDB" id="S0AL29"/>
<organism evidence="1 2">
    <name type="scientific">Ferroplasma acidarmanus Fer1</name>
    <dbReference type="NCBI Taxonomy" id="333146"/>
    <lineage>
        <taxon>Archaea</taxon>
        <taxon>Methanobacteriati</taxon>
        <taxon>Thermoplasmatota</taxon>
        <taxon>Thermoplasmata</taxon>
        <taxon>Thermoplasmatales</taxon>
        <taxon>Ferroplasmaceae</taxon>
        <taxon>Ferroplasma</taxon>
    </lineage>
</organism>
<dbReference type="KEGG" id="fac:FACI_IFERC01G0093"/>
<gene>
    <name evidence="1" type="ORF">FACI_IFERC00001G0093</name>
</gene>
<sequence>MPSIKRIADITRAAMIYGDENGMCSAIAVYMPAVIVDADIAGIKYSIVGVNLMEILVFSKLSNPLIT</sequence>
<dbReference type="Proteomes" id="UP000014660">
    <property type="component" value="Chromosome"/>
</dbReference>
<proteinExistence type="predicted"/>